<evidence type="ECO:0000313" key="7">
    <source>
        <dbReference type="Proteomes" id="UP001169006"/>
    </source>
</evidence>
<feature type="domain" description="HTH gntR-type" evidence="5">
    <location>
        <begin position="26"/>
        <end position="92"/>
    </location>
</feature>
<dbReference type="SUPFAM" id="SSF46785">
    <property type="entry name" value="Winged helix' DNA-binding domain"/>
    <property type="match status" value="1"/>
</dbReference>
<dbReference type="Gene3D" id="1.10.10.10">
    <property type="entry name" value="Winged helix-like DNA-binding domain superfamily/Winged helix DNA-binding domain"/>
    <property type="match status" value="1"/>
</dbReference>
<dbReference type="Pfam" id="PF07729">
    <property type="entry name" value="FCD"/>
    <property type="match status" value="1"/>
</dbReference>
<sequence length="239" mass="26973">MRDVREEDFEQPSPATATDLADDDGQRPVEKAYDGIRRAILRGILKPGDHLTEEMLATMTGTSRTPVREALRRLVAEGLATVQNRHRFVTEFSYEEVSIIFDMRARMEGYAAAIAAEKITADELAQLQRIIDETAEIEQDKSDEVIDRFMSLNDAFHTIIVEATRSAHLKQLTAPAVVLPLILLKQYVIEQRVDVVRSNRQHRDILAALQLRNSEWASAAMTGHILSTKPRPRDAARKS</sequence>
<dbReference type="CDD" id="cd07377">
    <property type="entry name" value="WHTH_GntR"/>
    <property type="match status" value="1"/>
</dbReference>
<keyword evidence="3" id="KW-0804">Transcription</keyword>
<dbReference type="PANTHER" id="PTHR43537:SF24">
    <property type="entry name" value="GLUCONATE OPERON TRANSCRIPTIONAL REPRESSOR"/>
    <property type="match status" value="1"/>
</dbReference>
<dbReference type="InterPro" id="IPR011711">
    <property type="entry name" value="GntR_C"/>
</dbReference>
<organism evidence="6 7">
    <name type="scientific">Rhizobium oryzicola</name>
    <dbReference type="NCBI Taxonomy" id="1232668"/>
    <lineage>
        <taxon>Bacteria</taxon>
        <taxon>Pseudomonadati</taxon>
        <taxon>Pseudomonadota</taxon>
        <taxon>Alphaproteobacteria</taxon>
        <taxon>Hyphomicrobiales</taxon>
        <taxon>Rhizobiaceae</taxon>
        <taxon>Rhizobium/Agrobacterium group</taxon>
        <taxon>Rhizobium</taxon>
    </lineage>
</organism>
<dbReference type="InterPro" id="IPR000524">
    <property type="entry name" value="Tscrpt_reg_HTH_GntR"/>
</dbReference>
<evidence type="ECO:0000256" key="2">
    <source>
        <dbReference type="ARBA" id="ARBA00023125"/>
    </source>
</evidence>
<keyword evidence="1" id="KW-0805">Transcription regulation</keyword>
<accession>A0ABT8SYH6</accession>
<feature type="compositionally biased region" description="Acidic residues" evidence="4">
    <location>
        <begin position="1"/>
        <end position="10"/>
    </location>
</feature>
<dbReference type="SMART" id="SM00345">
    <property type="entry name" value="HTH_GNTR"/>
    <property type="match status" value="1"/>
</dbReference>
<dbReference type="InterPro" id="IPR036390">
    <property type="entry name" value="WH_DNA-bd_sf"/>
</dbReference>
<evidence type="ECO:0000256" key="3">
    <source>
        <dbReference type="ARBA" id="ARBA00023163"/>
    </source>
</evidence>
<evidence type="ECO:0000259" key="5">
    <source>
        <dbReference type="PROSITE" id="PS50949"/>
    </source>
</evidence>
<proteinExistence type="predicted"/>
<evidence type="ECO:0000313" key="6">
    <source>
        <dbReference type="EMBL" id="MDO1583406.1"/>
    </source>
</evidence>
<dbReference type="SMART" id="SM00895">
    <property type="entry name" value="FCD"/>
    <property type="match status" value="1"/>
</dbReference>
<dbReference type="Pfam" id="PF00392">
    <property type="entry name" value="GntR"/>
    <property type="match status" value="1"/>
</dbReference>
<keyword evidence="7" id="KW-1185">Reference proteome</keyword>
<evidence type="ECO:0000256" key="1">
    <source>
        <dbReference type="ARBA" id="ARBA00023015"/>
    </source>
</evidence>
<dbReference type="Proteomes" id="UP001169006">
    <property type="component" value="Unassembled WGS sequence"/>
</dbReference>
<dbReference type="EMBL" id="JAUKWQ010000004">
    <property type="protein sequence ID" value="MDO1583406.1"/>
    <property type="molecule type" value="Genomic_DNA"/>
</dbReference>
<dbReference type="RefSeq" id="WP_302077591.1">
    <property type="nucleotide sequence ID" value="NZ_JAUKWQ010000004.1"/>
</dbReference>
<dbReference type="SUPFAM" id="SSF48008">
    <property type="entry name" value="GntR ligand-binding domain-like"/>
    <property type="match status" value="1"/>
</dbReference>
<reference evidence="6" key="2">
    <citation type="submission" date="2023-07" db="EMBL/GenBank/DDBJ databases">
        <authorList>
            <person name="Sun H."/>
        </authorList>
    </citation>
    <scope>NUCLEOTIDE SEQUENCE</scope>
    <source>
        <strain evidence="6">05753</strain>
    </source>
</reference>
<feature type="region of interest" description="Disordered" evidence="4">
    <location>
        <begin position="1"/>
        <end position="27"/>
    </location>
</feature>
<dbReference type="PANTHER" id="PTHR43537">
    <property type="entry name" value="TRANSCRIPTIONAL REGULATOR, GNTR FAMILY"/>
    <property type="match status" value="1"/>
</dbReference>
<name>A0ABT8SYH6_9HYPH</name>
<protein>
    <submittedName>
        <fullName evidence="6">GntR family transcriptional regulator</fullName>
    </submittedName>
</protein>
<keyword evidence="2" id="KW-0238">DNA-binding</keyword>
<reference evidence="6" key="1">
    <citation type="journal article" date="2015" name="Int. J. Syst. Evol. Microbiol.">
        <title>Rhizobium oryzicola sp. nov., potential plant-growth-promoting endophytic bacteria isolated from rice roots.</title>
        <authorList>
            <person name="Zhang X.X."/>
            <person name="Gao J.S."/>
            <person name="Cao Y.H."/>
            <person name="Sheirdil R.A."/>
            <person name="Wang X.C."/>
            <person name="Zhang L."/>
        </authorList>
    </citation>
    <scope>NUCLEOTIDE SEQUENCE</scope>
    <source>
        <strain evidence="6">05753</strain>
    </source>
</reference>
<comment type="caution">
    <text evidence="6">The sequence shown here is derived from an EMBL/GenBank/DDBJ whole genome shotgun (WGS) entry which is preliminary data.</text>
</comment>
<dbReference type="PROSITE" id="PS50949">
    <property type="entry name" value="HTH_GNTR"/>
    <property type="match status" value="1"/>
</dbReference>
<dbReference type="Gene3D" id="1.20.120.530">
    <property type="entry name" value="GntR ligand-binding domain-like"/>
    <property type="match status" value="1"/>
</dbReference>
<evidence type="ECO:0000256" key="4">
    <source>
        <dbReference type="SAM" id="MobiDB-lite"/>
    </source>
</evidence>
<gene>
    <name evidence="6" type="ORF">Q2T52_15055</name>
</gene>
<dbReference type="InterPro" id="IPR036388">
    <property type="entry name" value="WH-like_DNA-bd_sf"/>
</dbReference>
<dbReference type="InterPro" id="IPR008920">
    <property type="entry name" value="TF_FadR/GntR_C"/>
</dbReference>